<dbReference type="AlphaFoldDB" id="I9GMG3"/>
<keyword evidence="2" id="KW-1185">Reference proteome</keyword>
<protein>
    <submittedName>
        <fullName evidence="1">Uncharacterized protein</fullName>
    </submittedName>
</protein>
<comment type="caution">
    <text evidence="1">The sequence shown here is derived from an EMBL/GenBank/DDBJ whole genome shotgun (WGS) entry which is preliminary data.</text>
</comment>
<proteinExistence type="predicted"/>
<dbReference type="HOGENOM" id="CLU_2876496_0_0_10"/>
<accession>I9GMG3</accession>
<gene>
    <name evidence="1" type="ORF">HMPREF1068_03098</name>
</gene>
<organism evidence="1 2">
    <name type="scientific">Bacteroides nordii CL02T12C05</name>
    <dbReference type="NCBI Taxonomy" id="997884"/>
    <lineage>
        <taxon>Bacteria</taxon>
        <taxon>Pseudomonadati</taxon>
        <taxon>Bacteroidota</taxon>
        <taxon>Bacteroidia</taxon>
        <taxon>Bacteroidales</taxon>
        <taxon>Bacteroidaceae</taxon>
        <taxon>Bacteroides</taxon>
    </lineage>
</organism>
<dbReference type="RefSeq" id="WP_007486275.1">
    <property type="nucleotide sequence ID" value="NZ_JH724315.1"/>
</dbReference>
<dbReference type="EMBL" id="AGXS01000020">
    <property type="protein sequence ID" value="EIY48019.1"/>
    <property type="molecule type" value="Genomic_DNA"/>
</dbReference>
<dbReference type="Proteomes" id="UP000003089">
    <property type="component" value="Unassembled WGS sequence"/>
</dbReference>
<evidence type="ECO:0000313" key="1">
    <source>
        <dbReference type="EMBL" id="EIY48019.1"/>
    </source>
</evidence>
<name>I9GMG3_9BACE</name>
<dbReference type="PATRIC" id="fig|997884.3.peg.3185"/>
<reference evidence="1 2" key="1">
    <citation type="submission" date="2012-02" db="EMBL/GenBank/DDBJ databases">
        <title>The Genome Sequence of Bacteroides nordii CL02T12C05.</title>
        <authorList>
            <consortium name="The Broad Institute Genome Sequencing Platform"/>
            <person name="Earl A."/>
            <person name="Ward D."/>
            <person name="Feldgarden M."/>
            <person name="Gevers D."/>
            <person name="Zitomersky N.L."/>
            <person name="Coyne M.J."/>
            <person name="Comstock L.E."/>
            <person name="Young S.K."/>
            <person name="Zeng Q."/>
            <person name="Gargeya S."/>
            <person name="Fitzgerald M."/>
            <person name="Haas B."/>
            <person name="Abouelleil A."/>
            <person name="Alvarado L."/>
            <person name="Arachchi H.M."/>
            <person name="Berlin A."/>
            <person name="Chapman S.B."/>
            <person name="Gearin G."/>
            <person name="Goldberg J."/>
            <person name="Griggs A."/>
            <person name="Gujja S."/>
            <person name="Hansen M."/>
            <person name="Heiman D."/>
            <person name="Howarth C."/>
            <person name="Larimer J."/>
            <person name="Lui A."/>
            <person name="MacDonald P.J.P."/>
            <person name="McCowen C."/>
            <person name="Montmayeur A."/>
            <person name="Murphy C."/>
            <person name="Neiman D."/>
            <person name="Pearson M."/>
            <person name="Priest M."/>
            <person name="Roberts A."/>
            <person name="Saif S."/>
            <person name="Shea T."/>
            <person name="Sisk P."/>
            <person name="Stolte C."/>
            <person name="Sykes S."/>
            <person name="Wortman J."/>
            <person name="Nusbaum C."/>
            <person name="Birren B."/>
        </authorList>
    </citation>
    <scope>NUCLEOTIDE SEQUENCE [LARGE SCALE GENOMIC DNA]</scope>
    <source>
        <strain evidence="1 2">CL02T12C05</strain>
    </source>
</reference>
<dbReference type="STRING" id="997884.HMPREF1068_03098"/>
<evidence type="ECO:0000313" key="2">
    <source>
        <dbReference type="Proteomes" id="UP000003089"/>
    </source>
</evidence>
<sequence>MEKERINVRGSIDSLEINEVFTIPKKERRASNVRNTAYTVACDTGKKFSVSAKTDTIIVTRIA</sequence>